<feature type="transmembrane region" description="Helical" evidence="6">
    <location>
        <begin position="352"/>
        <end position="375"/>
    </location>
</feature>
<evidence type="ECO:0000256" key="4">
    <source>
        <dbReference type="ARBA" id="ARBA00022989"/>
    </source>
</evidence>
<sequence length="418" mass="45749">MNSIQAPAQPVLQPEISTFQERLLLFILSVIQFTHIMDFMIMVPLGPRLIDVFDISTRQFSFLVSAYTFSAGISGFASAFFIDRFDRKTALIVLYFGFTLGTFACALSPNYYFLLTARTVTGLFGGILGALIYAIVGDTIPAERRGRAMGIVMASFAIASVAGVPFGLFLADQFDWHAPFFLLAAMSLVVWVAAFKAIPAMRKHLQHQQHRSPMMVITQVLNNPNQLWALGLMMMLMMAGFGIIPLLSTYMVKNVGFSQSQLAYIYLTGGSVSFFSSIIVGRLSDKYGKSRIFIIAAVLSLIPIAIITNLSRTPIPIALSVFAFFFIFTNGRMVPAMALITSSVLPQQRGSFMSINSSVQSVAAGVAAFLAGLVVYESPTTGELMNYPLVGYCSMVAVLICIFIVRKIKPVAEEVKGR</sequence>
<accession>A0A6C0GQT1</accession>
<keyword evidence="2" id="KW-1003">Cell membrane</keyword>
<feature type="transmembrane region" description="Helical" evidence="6">
    <location>
        <begin position="23"/>
        <end position="42"/>
    </location>
</feature>
<dbReference type="PROSITE" id="PS50850">
    <property type="entry name" value="MFS"/>
    <property type="match status" value="1"/>
</dbReference>
<dbReference type="SUPFAM" id="SSF103473">
    <property type="entry name" value="MFS general substrate transporter"/>
    <property type="match status" value="1"/>
</dbReference>
<comment type="subcellular location">
    <subcellularLocation>
        <location evidence="1">Cell membrane</location>
        <topology evidence="1">Multi-pass membrane protein</topology>
    </subcellularLocation>
</comment>
<feature type="transmembrane region" description="Helical" evidence="6">
    <location>
        <begin position="148"/>
        <end position="170"/>
    </location>
</feature>
<dbReference type="PANTHER" id="PTHR43124">
    <property type="entry name" value="PURINE EFFLUX PUMP PBUE"/>
    <property type="match status" value="1"/>
</dbReference>
<name>A0A6C0GQT1_9BACT</name>
<feature type="transmembrane region" description="Helical" evidence="6">
    <location>
        <begin position="176"/>
        <end position="198"/>
    </location>
</feature>
<evidence type="ECO:0000256" key="3">
    <source>
        <dbReference type="ARBA" id="ARBA00022692"/>
    </source>
</evidence>
<dbReference type="Gene3D" id="1.20.1250.20">
    <property type="entry name" value="MFS general substrate transporter like domains"/>
    <property type="match status" value="1"/>
</dbReference>
<evidence type="ECO:0000256" key="5">
    <source>
        <dbReference type="ARBA" id="ARBA00023136"/>
    </source>
</evidence>
<dbReference type="InterPro" id="IPR050189">
    <property type="entry name" value="MFS_Efflux_Transporters"/>
</dbReference>
<keyword evidence="5 6" id="KW-0472">Membrane</keyword>
<evidence type="ECO:0000256" key="2">
    <source>
        <dbReference type="ARBA" id="ARBA00022475"/>
    </source>
</evidence>
<evidence type="ECO:0000256" key="1">
    <source>
        <dbReference type="ARBA" id="ARBA00004651"/>
    </source>
</evidence>
<dbReference type="KEGG" id="rhoz:GXP67_26390"/>
<dbReference type="CDD" id="cd17324">
    <property type="entry name" value="MFS_NepI_like"/>
    <property type="match status" value="1"/>
</dbReference>
<dbReference type="AlphaFoldDB" id="A0A6C0GQT1"/>
<dbReference type="Proteomes" id="UP000480178">
    <property type="component" value="Chromosome"/>
</dbReference>
<evidence type="ECO:0000256" key="6">
    <source>
        <dbReference type="SAM" id="Phobius"/>
    </source>
</evidence>
<feature type="transmembrane region" description="Helical" evidence="6">
    <location>
        <begin position="292"/>
        <end position="311"/>
    </location>
</feature>
<organism evidence="8 9">
    <name type="scientific">Rhodocytophaga rosea</name>
    <dbReference type="NCBI Taxonomy" id="2704465"/>
    <lineage>
        <taxon>Bacteria</taxon>
        <taxon>Pseudomonadati</taxon>
        <taxon>Bacteroidota</taxon>
        <taxon>Cytophagia</taxon>
        <taxon>Cytophagales</taxon>
        <taxon>Rhodocytophagaceae</taxon>
        <taxon>Rhodocytophaga</taxon>
    </lineage>
</organism>
<dbReference type="EMBL" id="CP048222">
    <property type="protein sequence ID" value="QHT69922.1"/>
    <property type="molecule type" value="Genomic_DNA"/>
</dbReference>
<feature type="domain" description="Major facilitator superfamily (MFS) profile" evidence="7">
    <location>
        <begin position="24"/>
        <end position="409"/>
    </location>
</feature>
<feature type="transmembrane region" description="Helical" evidence="6">
    <location>
        <begin position="115"/>
        <end position="136"/>
    </location>
</feature>
<feature type="transmembrane region" description="Helical" evidence="6">
    <location>
        <begin position="263"/>
        <end position="280"/>
    </location>
</feature>
<reference evidence="8 9" key="1">
    <citation type="submission" date="2020-01" db="EMBL/GenBank/DDBJ databases">
        <authorList>
            <person name="Kim M.K."/>
        </authorList>
    </citation>
    <scope>NUCLEOTIDE SEQUENCE [LARGE SCALE GENOMIC DNA]</scope>
    <source>
        <strain evidence="8 9">172606-1</strain>
    </source>
</reference>
<dbReference type="GO" id="GO:0022857">
    <property type="term" value="F:transmembrane transporter activity"/>
    <property type="evidence" value="ECO:0007669"/>
    <property type="project" value="InterPro"/>
</dbReference>
<feature type="transmembrane region" description="Helical" evidence="6">
    <location>
        <begin position="227"/>
        <end position="251"/>
    </location>
</feature>
<dbReference type="InterPro" id="IPR036259">
    <property type="entry name" value="MFS_trans_sf"/>
</dbReference>
<keyword evidence="9" id="KW-1185">Reference proteome</keyword>
<proteinExistence type="predicted"/>
<feature type="transmembrane region" description="Helical" evidence="6">
    <location>
        <begin position="62"/>
        <end position="82"/>
    </location>
</feature>
<feature type="transmembrane region" description="Helical" evidence="6">
    <location>
        <begin position="317"/>
        <end position="340"/>
    </location>
</feature>
<gene>
    <name evidence="8" type="ORF">GXP67_26390</name>
</gene>
<feature type="transmembrane region" description="Helical" evidence="6">
    <location>
        <begin position="387"/>
        <end position="405"/>
    </location>
</feature>
<dbReference type="Pfam" id="PF07690">
    <property type="entry name" value="MFS_1"/>
    <property type="match status" value="1"/>
</dbReference>
<protein>
    <submittedName>
        <fullName evidence="8">MFS transporter</fullName>
    </submittedName>
</protein>
<dbReference type="InterPro" id="IPR020846">
    <property type="entry name" value="MFS_dom"/>
</dbReference>
<dbReference type="PANTHER" id="PTHR43124:SF3">
    <property type="entry name" value="CHLORAMPHENICOL EFFLUX PUMP RV0191"/>
    <property type="match status" value="1"/>
</dbReference>
<evidence type="ECO:0000259" key="7">
    <source>
        <dbReference type="PROSITE" id="PS50850"/>
    </source>
</evidence>
<evidence type="ECO:0000313" key="9">
    <source>
        <dbReference type="Proteomes" id="UP000480178"/>
    </source>
</evidence>
<keyword evidence="4 6" id="KW-1133">Transmembrane helix</keyword>
<feature type="transmembrane region" description="Helical" evidence="6">
    <location>
        <begin position="89"/>
        <end position="109"/>
    </location>
</feature>
<keyword evidence="3 6" id="KW-0812">Transmembrane</keyword>
<evidence type="ECO:0000313" key="8">
    <source>
        <dbReference type="EMBL" id="QHT69922.1"/>
    </source>
</evidence>
<dbReference type="RefSeq" id="WP_162445905.1">
    <property type="nucleotide sequence ID" value="NZ_CP048222.1"/>
</dbReference>
<dbReference type="GO" id="GO:0005886">
    <property type="term" value="C:plasma membrane"/>
    <property type="evidence" value="ECO:0007669"/>
    <property type="project" value="UniProtKB-SubCell"/>
</dbReference>
<dbReference type="InterPro" id="IPR011701">
    <property type="entry name" value="MFS"/>
</dbReference>